<feature type="compositionally biased region" description="Basic and acidic residues" evidence="1">
    <location>
        <begin position="103"/>
        <end position="142"/>
    </location>
</feature>
<organism evidence="3 4">
    <name type="scientific">Megalurothrips usitatus</name>
    <name type="common">bean blossom thrips</name>
    <dbReference type="NCBI Taxonomy" id="439358"/>
    <lineage>
        <taxon>Eukaryota</taxon>
        <taxon>Metazoa</taxon>
        <taxon>Ecdysozoa</taxon>
        <taxon>Arthropoda</taxon>
        <taxon>Hexapoda</taxon>
        <taxon>Insecta</taxon>
        <taxon>Pterygota</taxon>
        <taxon>Neoptera</taxon>
        <taxon>Paraneoptera</taxon>
        <taxon>Thysanoptera</taxon>
        <taxon>Terebrantia</taxon>
        <taxon>Thripoidea</taxon>
        <taxon>Thripidae</taxon>
        <taxon>Megalurothrips</taxon>
    </lineage>
</organism>
<evidence type="ECO:0000256" key="2">
    <source>
        <dbReference type="SAM" id="SignalP"/>
    </source>
</evidence>
<evidence type="ECO:0000313" key="3">
    <source>
        <dbReference type="EMBL" id="KAJ1519342.1"/>
    </source>
</evidence>
<accession>A0AAV7X457</accession>
<feature type="compositionally biased region" description="Polar residues" evidence="1">
    <location>
        <begin position="229"/>
        <end position="238"/>
    </location>
</feature>
<reference evidence="3" key="1">
    <citation type="submission" date="2022-12" db="EMBL/GenBank/DDBJ databases">
        <title>Chromosome-level genome assembly of the bean flower thrips Megalurothrips usitatus.</title>
        <authorList>
            <person name="Ma L."/>
            <person name="Liu Q."/>
            <person name="Li H."/>
            <person name="Cai W."/>
        </authorList>
    </citation>
    <scope>NUCLEOTIDE SEQUENCE</scope>
    <source>
        <strain evidence="3">Cailab_2022a</strain>
    </source>
</reference>
<feature type="compositionally biased region" description="Acidic residues" evidence="1">
    <location>
        <begin position="165"/>
        <end position="204"/>
    </location>
</feature>
<evidence type="ECO:0000313" key="4">
    <source>
        <dbReference type="Proteomes" id="UP001075354"/>
    </source>
</evidence>
<comment type="caution">
    <text evidence="3">The sequence shown here is derived from an EMBL/GenBank/DDBJ whole genome shotgun (WGS) entry which is preliminary data.</text>
</comment>
<dbReference type="Proteomes" id="UP001075354">
    <property type="component" value="Chromosome 16"/>
</dbReference>
<dbReference type="AlphaFoldDB" id="A0AAV7X457"/>
<keyword evidence="4" id="KW-1185">Reference proteome</keyword>
<gene>
    <name evidence="3" type="ORF">ONE63_004639</name>
</gene>
<sequence>MGGVFLAVAVLALAASAAGAHHHHTSAASRWDEDMPAATSSSWYRHPLRHHRQDAPPGPHAGSAAGGSGLDQLINRLDTLNRVESSSSPASGALGSSLSWKPRKSDRDENRVMDELRLTVEEYERGDVLPDPKSPEAKAEAHRRPRPRPAADAKHKHGHGHGREEDDDDLDSMMDEDDKEEADEPSDEEDLSDEEDDDDDDESKEADKAGRSLATSELDDMLGYKDTAQESQSLNPSSEGCGAMKSELFPQSTVQDRMGVPAGG</sequence>
<feature type="region of interest" description="Disordered" evidence="1">
    <location>
        <begin position="83"/>
        <end position="264"/>
    </location>
</feature>
<evidence type="ECO:0000256" key="1">
    <source>
        <dbReference type="SAM" id="MobiDB-lite"/>
    </source>
</evidence>
<proteinExistence type="predicted"/>
<protein>
    <submittedName>
        <fullName evidence="3">Uncharacterized protein</fullName>
    </submittedName>
</protein>
<feature type="signal peptide" evidence="2">
    <location>
        <begin position="1"/>
        <end position="20"/>
    </location>
</feature>
<name>A0AAV7X457_9NEOP</name>
<feature type="region of interest" description="Disordered" evidence="1">
    <location>
        <begin position="49"/>
        <end position="70"/>
    </location>
</feature>
<feature type="compositionally biased region" description="Low complexity" evidence="1">
    <location>
        <begin position="85"/>
        <end position="99"/>
    </location>
</feature>
<feature type="chain" id="PRO_5043709291" evidence="2">
    <location>
        <begin position="21"/>
        <end position="264"/>
    </location>
</feature>
<dbReference type="EMBL" id="JAPTSV010000016">
    <property type="protein sequence ID" value="KAJ1519342.1"/>
    <property type="molecule type" value="Genomic_DNA"/>
</dbReference>
<keyword evidence="2" id="KW-0732">Signal</keyword>